<proteinExistence type="predicted"/>
<evidence type="ECO:0000259" key="1">
    <source>
        <dbReference type="Pfam" id="PF13360"/>
    </source>
</evidence>
<dbReference type="Pfam" id="PF13360">
    <property type="entry name" value="PQQ_2"/>
    <property type="match status" value="2"/>
</dbReference>
<dbReference type="AlphaFoldDB" id="A0A2S8EZK6"/>
<name>A0A2S8EZK6_9BACT</name>
<accession>A0A2S8EZK6</accession>
<evidence type="ECO:0000313" key="3">
    <source>
        <dbReference type="Proteomes" id="UP000240009"/>
    </source>
</evidence>
<keyword evidence="2" id="KW-0418">Kinase</keyword>
<dbReference type="InterPro" id="IPR015943">
    <property type="entry name" value="WD40/YVTN_repeat-like_dom_sf"/>
</dbReference>
<protein>
    <submittedName>
        <fullName evidence="2">Serine/threonine protein kinase</fullName>
    </submittedName>
</protein>
<dbReference type="Gene3D" id="2.130.10.10">
    <property type="entry name" value="YVTN repeat-like/Quinoprotein amine dehydrogenase"/>
    <property type="match status" value="1"/>
</dbReference>
<dbReference type="SMART" id="SM00564">
    <property type="entry name" value="PQQ"/>
    <property type="match status" value="3"/>
</dbReference>
<dbReference type="OrthoDB" id="244732at2"/>
<feature type="domain" description="Pyrrolo-quinoline quinone repeat" evidence="1">
    <location>
        <begin position="309"/>
        <end position="362"/>
    </location>
</feature>
<dbReference type="InterPro" id="IPR018391">
    <property type="entry name" value="PQQ_b-propeller_rpt"/>
</dbReference>
<dbReference type="PANTHER" id="PTHR34512">
    <property type="entry name" value="CELL SURFACE PROTEIN"/>
    <property type="match status" value="1"/>
</dbReference>
<organism evidence="2 3">
    <name type="scientific">Blastopirellula marina</name>
    <dbReference type="NCBI Taxonomy" id="124"/>
    <lineage>
        <taxon>Bacteria</taxon>
        <taxon>Pseudomonadati</taxon>
        <taxon>Planctomycetota</taxon>
        <taxon>Planctomycetia</taxon>
        <taxon>Pirellulales</taxon>
        <taxon>Pirellulaceae</taxon>
        <taxon>Blastopirellula</taxon>
    </lineage>
</organism>
<dbReference type="Proteomes" id="UP000240009">
    <property type="component" value="Unassembled WGS sequence"/>
</dbReference>
<gene>
    <name evidence="2" type="ORF">C5Y96_25615</name>
</gene>
<dbReference type="Gene3D" id="2.40.10.480">
    <property type="match status" value="1"/>
</dbReference>
<feature type="domain" description="Pyrrolo-quinoline quinone repeat" evidence="1">
    <location>
        <begin position="85"/>
        <end position="281"/>
    </location>
</feature>
<reference evidence="2 3" key="1">
    <citation type="submission" date="2018-02" db="EMBL/GenBank/DDBJ databases">
        <title>Comparative genomes isolates from brazilian mangrove.</title>
        <authorList>
            <person name="Araujo J.E."/>
            <person name="Taketani R.G."/>
            <person name="Silva M.C.P."/>
            <person name="Loureco M.V."/>
            <person name="Andreote F.D."/>
        </authorList>
    </citation>
    <scope>NUCLEOTIDE SEQUENCE [LARGE SCALE GENOMIC DNA]</scope>
    <source>
        <strain evidence="2 3">HEX-2 MGV</strain>
    </source>
</reference>
<dbReference type="InterPro" id="IPR002372">
    <property type="entry name" value="PQQ_rpt_dom"/>
</dbReference>
<comment type="caution">
    <text evidence="2">The sequence shown here is derived from an EMBL/GenBank/DDBJ whole genome shotgun (WGS) entry which is preliminary data.</text>
</comment>
<dbReference type="SUPFAM" id="SSF50998">
    <property type="entry name" value="Quinoprotein alcohol dehydrogenase-like"/>
    <property type="match status" value="1"/>
</dbReference>
<keyword evidence="2" id="KW-0723">Serine/threonine-protein kinase</keyword>
<dbReference type="GO" id="GO:0004674">
    <property type="term" value="F:protein serine/threonine kinase activity"/>
    <property type="evidence" value="ECO:0007669"/>
    <property type="project" value="UniProtKB-KW"/>
</dbReference>
<keyword evidence="2" id="KW-0808">Transferase</keyword>
<evidence type="ECO:0000313" key="2">
    <source>
        <dbReference type="EMBL" id="PQO25349.1"/>
    </source>
</evidence>
<dbReference type="PANTHER" id="PTHR34512:SF30">
    <property type="entry name" value="OUTER MEMBRANE PROTEIN ASSEMBLY FACTOR BAMB"/>
    <property type="match status" value="1"/>
</dbReference>
<dbReference type="InterPro" id="IPR011047">
    <property type="entry name" value="Quinoprotein_ADH-like_sf"/>
</dbReference>
<sequence>MVLLLASDAAAQSDWFQFRGPTGEGIAANVTLPTEWGPEKNIAWRQEVPGLGWSSPVVSGDRIFLTTAVAQSEDKKPDHSLRTLCLAADTGKILWDVEVFLQVGETAPKIHGKNSHASPTPYLEGEFVYVHYGHMGTACLRQKDGSIVWSTQELSYKPTHGNGGSPVIWGSNLIFSIDGSDMQAIIALDKTTGELAWKTERNVADIPKYFSFSTPLLIEVDGQTQLISAGSGTVMAVDPSDGKEIWRAGYGKGYSVVPRPIYANGLVYVCTGYDKATLVAIRPDGQGDVTESNVAFIVDRNVPLNPSLVAVGTSVYMVSDNGILSCLDGKSGEVLWKERVGGNFSSSLLYAGGLIYLLDEAGKSTIVKPGDQYEAVAENDLAERALSSLGVIGSDILLRTEKALYRIAD</sequence>
<dbReference type="EMBL" id="PUIA01000085">
    <property type="protein sequence ID" value="PQO25349.1"/>
    <property type="molecule type" value="Genomic_DNA"/>
</dbReference>